<gene>
    <name evidence="2" type="ORF">GCM10022214_09650</name>
</gene>
<reference evidence="3" key="1">
    <citation type="journal article" date="2019" name="Int. J. Syst. Evol. Microbiol.">
        <title>The Global Catalogue of Microorganisms (GCM) 10K type strain sequencing project: providing services to taxonomists for standard genome sequencing and annotation.</title>
        <authorList>
            <consortium name="The Broad Institute Genomics Platform"/>
            <consortium name="The Broad Institute Genome Sequencing Center for Infectious Disease"/>
            <person name="Wu L."/>
            <person name="Ma J."/>
        </authorList>
    </citation>
    <scope>NUCLEOTIDE SEQUENCE [LARGE SCALE GENOMIC DNA]</scope>
    <source>
        <strain evidence="3">JCM 16702</strain>
    </source>
</reference>
<accession>A0ABP7V4M3</accession>
<feature type="signal peptide" evidence="1">
    <location>
        <begin position="1"/>
        <end position="25"/>
    </location>
</feature>
<sequence length="139" mass="14457">MKARQRVYALGAAAAALLVTAPVAAADTIAHDVIRADSATVLKGGRNVAVKVTYTCTKGNTLSVAVAQSGDQLPRRVAAGKGPATCDKKLYTVEVTAKPIGTFVGWQKKTQATVGAVISQATDGKAQLRAKDSRSMFLR</sequence>
<proteinExistence type="predicted"/>
<dbReference type="Proteomes" id="UP001500683">
    <property type="component" value="Unassembled WGS sequence"/>
</dbReference>
<dbReference type="EMBL" id="BAAAZG010000002">
    <property type="protein sequence ID" value="GAA4059267.1"/>
    <property type="molecule type" value="Genomic_DNA"/>
</dbReference>
<name>A0ABP7V4M3_9ACTN</name>
<organism evidence="2 3">
    <name type="scientific">Actinomadura miaoliensis</name>
    <dbReference type="NCBI Taxonomy" id="430685"/>
    <lineage>
        <taxon>Bacteria</taxon>
        <taxon>Bacillati</taxon>
        <taxon>Actinomycetota</taxon>
        <taxon>Actinomycetes</taxon>
        <taxon>Streptosporangiales</taxon>
        <taxon>Thermomonosporaceae</taxon>
        <taxon>Actinomadura</taxon>
    </lineage>
</organism>
<feature type="chain" id="PRO_5047398997" evidence="1">
    <location>
        <begin position="26"/>
        <end position="139"/>
    </location>
</feature>
<keyword evidence="3" id="KW-1185">Reference proteome</keyword>
<evidence type="ECO:0000313" key="2">
    <source>
        <dbReference type="EMBL" id="GAA4059267.1"/>
    </source>
</evidence>
<protein>
    <submittedName>
        <fullName evidence="2">Uncharacterized protein</fullName>
    </submittedName>
</protein>
<keyword evidence="1" id="KW-0732">Signal</keyword>
<evidence type="ECO:0000313" key="3">
    <source>
        <dbReference type="Proteomes" id="UP001500683"/>
    </source>
</evidence>
<comment type="caution">
    <text evidence="2">The sequence shown here is derived from an EMBL/GenBank/DDBJ whole genome shotgun (WGS) entry which is preliminary data.</text>
</comment>
<evidence type="ECO:0000256" key="1">
    <source>
        <dbReference type="SAM" id="SignalP"/>
    </source>
</evidence>
<dbReference type="RefSeq" id="WP_344941246.1">
    <property type="nucleotide sequence ID" value="NZ_BAAAZG010000002.1"/>
</dbReference>